<dbReference type="Pfam" id="PF00089">
    <property type="entry name" value="Trypsin"/>
    <property type="match status" value="1"/>
</dbReference>
<dbReference type="SUPFAM" id="SSF50494">
    <property type="entry name" value="Trypsin-like serine proteases"/>
    <property type="match status" value="1"/>
</dbReference>
<dbReference type="FunFam" id="2.40.10.10:FF:000054">
    <property type="entry name" value="Complement C1r subcomponent"/>
    <property type="match status" value="1"/>
</dbReference>
<dbReference type="InterPro" id="IPR043504">
    <property type="entry name" value="Peptidase_S1_PA_chymotrypsin"/>
</dbReference>
<dbReference type="InterPro" id="IPR050430">
    <property type="entry name" value="Peptidase_S1"/>
</dbReference>
<keyword evidence="12" id="KW-1185">Reference proteome</keyword>
<dbReference type="GO" id="GO:0006508">
    <property type="term" value="P:proteolysis"/>
    <property type="evidence" value="ECO:0007669"/>
    <property type="project" value="UniProtKB-KW"/>
</dbReference>
<name>A0A8K0CMF0_IGNLU</name>
<accession>A0A8K0CMF0</accession>
<dbReference type="PANTHER" id="PTHR24276">
    <property type="entry name" value="POLYSERASE-RELATED"/>
    <property type="match status" value="1"/>
</dbReference>
<protein>
    <recommendedName>
        <fullName evidence="9">Peptidase S1 domain-containing protein</fullName>
    </recommendedName>
</protein>
<dbReference type="GO" id="GO:0004252">
    <property type="term" value="F:serine-type endopeptidase activity"/>
    <property type="evidence" value="ECO:0007669"/>
    <property type="project" value="InterPro"/>
</dbReference>
<evidence type="ECO:0000313" key="12">
    <source>
        <dbReference type="Proteomes" id="UP000801492"/>
    </source>
</evidence>
<evidence type="ECO:0000256" key="6">
    <source>
        <dbReference type="ARBA" id="ARBA00022825"/>
    </source>
</evidence>
<proteinExistence type="predicted"/>
<dbReference type="GO" id="GO:0005576">
    <property type="term" value="C:extracellular region"/>
    <property type="evidence" value="ECO:0007669"/>
    <property type="project" value="UniProtKB-SubCell"/>
</dbReference>
<dbReference type="PANTHER" id="PTHR24276:SF98">
    <property type="entry name" value="FI18310P1-RELATED"/>
    <property type="match status" value="1"/>
</dbReference>
<dbReference type="OrthoDB" id="448954at2759"/>
<evidence type="ECO:0000256" key="7">
    <source>
        <dbReference type="ARBA" id="ARBA00023157"/>
    </source>
</evidence>
<keyword evidence="3" id="KW-0645">Protease</keyword>
<comment type="subcellular location">
    <subcellularLocation>
        <location evidence="1">Secreted</location>
    </subcellularLocation>
</comment>
<dbReference type="InterPro" id="IPR033116">
    <property type="entry name" value="TRYPSIN_SER"/>
</dbReference>
<dbReference type="AlphaFoldDB" id="A0A8K0CMF0"/>
<reference evidence="10" key="1">
    <citation type="submission" date="2019-08" db="EMBL/GenBank/DDBJ databases">
        <title>The genome of the North American firefly Photinus pyralis.</title>
        <authorList>
            <consortium name="Photinus pyralis genome working group"/>
            <person name="Fallon T.R."/>
            <person name="Sander Lower S.E."/>
            <person name="Weng J.-K."/>
        </authorList>
    </citation>
    <scope>NUCLEOTIDE SEQUENCE</scope>
    <source>
        <strain evidence="10">TRF0915ILg1</strain>
        <tissue evidence="10">Whole body</tissue>
    </source>
</reference>
<evidence type="ECO:0000256" key="5">
    <source>
        <dbReference type="ARBA" id="ARBA00022801"/>
    </source>
</evidence>
<evidence type="ECO:0000313" key="10">
    <source>
        <dbReference type="EMBL" id="KAF2890093.1"/>
    </source>
</evidence>
<dbReference type="InterPro" id="IPR009003">
    <property type="entry name" value="Peptidase_S1_PA"/>
</dbReference>
<keyword evidence="5" id="KW-0378">Hydrolase</keyword>
<keyword evidence="2" id="KW-0964">Secreted</keyword>
<dbReference type="Proteomes" id="UP000801492">
    <property type="component" value="Unassembled WGS sequence"/>
</dbReference>
<dbReference type="Gene3D" id="2.40.10.10">
    <property type="entry name" value="Trypsin-like serine proteases"/>
    <property type="match status" value="1"/>
</dbReference>
<keyword evidence="4" id="KW-0732">Signal</keyword>
<comment type="caution">
    <text evidence="10">The sequence shown here is derived from an EMBL/GenBank/DDBJ whole genome shotgun (WGS) entry which is preliminary data.</text>
</comment>
<gene>
    <name evidence="11" type="ORF">ILUMI_14222</name>
    <name evidence="10" type="ORF">ILUMI_16080</name>
</gene>
<organism evidence="10 12">
    <name type="scientific">Ignelater luminosus</name>
    <name type="common">Cucubano</name>
    <name type="synonym">Pyrophorus luminosus</name>
    <dbReference type="NCBI Taxonomy" id="2038154"/>
    <lineage>
        <taxon>Eukaryota</taxon>
        <taxon>Metazoa</taxon>
        <taxon>Ecdysozoa</taxon>
        <taxon>Arthropoda</taxon>
        <taxon>Hexapoda</taxon>
        <taxon>Insecta</taxon>
        <taxon>Pterygota</taxon>
        <taxon>Neoptera</taxon>
        <taxon>Endopterygota</taxon>
        <taxon>Coleoptera</taxon>
        <taxon>Polyphaga</taxon>
        <taxon>Elateriformia</taxon>
        <taxon>Elateroidea</taxon>
        <taxon>Elateridae</taxon>
        <taxon>Agrypninae</taxon>
        <taxon>Pyrophorini</taxon>
        <taxon>Ignelater</taxon>
    </lineage>
</organism>
<sequence length="108" mass="12250">SKVTDNMFCGGWPSGSRDSCSGDSGGPLLQMGLLVGITSWGRKCGRGYPGVYTKLSEFQDWLEDVEKRLNTRFKIRFENEILRVNGNNNKHGRFNKLKKLRYSQVLTC</sequence>
<evidence type="ECO:0000256" key="3">
    <source>
        <dbReference type="ARBA" id="ARBA00022670"/>
    </source>
</evidence>
<evidence type="ECO:0000313" key="11">
    <source>
        <dbReference type="EMBL" id="KAF2891951.1"/>
    </source>
</evidence>
<feature type="non-terminal residue" evidence="10">
    <location>
        <position position="108"/>
    </location>
</feature>
<dbReference type="InterPro" id="IPR001254">
    <property type="entry name" value="Trypsin_dom"/>
</dbReference>
<dbReference type="PROSITE" id="PS00135">
    <property type="entry name" value="TRYPSIN_SER"/>
    <property type="match status" value="1"/>
</dbReference>
<feature type="domain" description="Peptidase S1" evidence="9">
    <location>
        <begin position="1"/>
        <end position="67"/>
    </location>
</feature>
<evidence type="ECO:0000256" key="4">
    <source>
        <dbReference type="ARBA" id="ARBA00022729"/>
    </source>
</evidence>
<evidence type="ECO:0000256" key="1">
    <source>
        <dbReference type="ARBA" id="ARBA00004613"/>
    </source>
</evidence>
<keyword evidence="7" id="KW-1015">Disulfide bond</keyword>
<evidence type="ECO:0000259" key="9">
    <source>
        <dbReference type="PROSITE" id="PS50240"/>
    </source>
</evidence>
<dbReference type="EMBL" id="VTPC01018328">
    <property type="protein sequence ID" value="KAF2891951.1"/>
    <property type="molecule type" value="Genomic_DNA"/>
</dbReference>
<evidence type="ECO:0000256" key="2">
    <source>
        <dbReference type="ARBA" id="ARBA00022525"/>
    </source>
</evidence>
<dbReference type="PROSITE" id="PS50240">
    <property type="entry name" value="TRYPSIN_DOM"/>
    <property type="match status" value="1"/>
</dbReference>
<keyword evidence="8" id="KW-0325">Glycoprotein</keyword>
<evidence type="ECO:0000256" key="8">
    <source>
        <dbReference type="ARBA" id="ARBA00023180"/>
    </source>
</evidence>
<keyword evidence="6" id="KW-0720">Serine protease</keyword>
<dbReference type="EMBL" id="VTPC01058440">
    <property type="protein sequence ID" value="KAF2890093.1"/>
    <property type="molecule type" value="Genomic_DNA"/>
</dbReference>